<dbReference type="SUPFAM" id="SSF56529">
    <property type="entry name" value="FAH"/>
    <property type="match status" value="1"/>
</dbReference>
<dbReference type="GO" id="GO:0008684">
    <property type="term" value="F:2-oxopent-4-enoate hydratase activity"/>
    <property type="evidence" value="ECO:0007669"/>
    <property type="project" value="TreeGrafter"/>
</dbReference>
<sequence>MSDPLIALLHAARAGGPRLPDRAGEGLTRARVFAVQEALAADLGPVGGFKVACPPDAPIVIAPIYASDIHASPATLTLPPAEEVGVELEYGFRVIAPLPDRDAPDFAGQMRASVELLPVFELVQSRLENPKGADPLLKMLDNQLNGAVVFGPPIRDWQSIDVTQAAADLSIGDKVHLSGAARVPGGDAFATLCKLAHAIGNHCGGLQPGQLVITGSLNGLPWVTPGCVAKGEIAGLGAVEMTLRAGSE</sequence>
<evidence type="ECO:0000313" key="1">
    <source>
        <dbReference type="EMBL" id="SFN64040.1"/>
    </source>
</evidence>
<dbReference type="PANTHER" id="PTHR30143:SF0">
    <property type="entry name" value="2-KETO-4-PENTENOATE HYDRATASE"/>
    <property type="match status" value="1"/>
</dbReference>
<proteinExistence type="predicted"/>
<dbReference type="InterPro" id="IPR036663">
    <property type="entry name" value="Fumarylacetoacetase_C_sf"/>
</dbReference>
<dbReference type="Gene3D" id="3.90.850.10">
    <property type="entry name" value="Fumarylacetoacetase-like, C-terminal domain"/>
    <property type="match status" value="1"/>
</dbReference>
<evidence type="ECO:0000313" key="2">
    <source>
        <dbReference type="Proteomes" id="UP000198599"/>
    </source>
</evidence>
<gene>
    <name evidence="1" type="ORF">SAMN04487859_10698</name>
</gene>
<dbReference type="STRING" id="1005928.SAMN04487859_10698"/>
<dbReference type="GO" id="GO:0005737">
    <property type="term" value="C:cytoplasm"/>
    <property type="evidence" value="ECO:0007669"/>
    <property type="project" value="TreeGrafter"/>
</dbReference>
<dbReference type="RefSeq" id="WP_092836100.1">
    <property type="nucleotide sequence ID" value="NZ_FOVP01000006.1"/>
</dbReference>
<organism evidence="1 2">
    <name type="scientific">Roseovarius lutimaris</name>
    <dbReference type="NCBI Taxonomy" id="1005928"/>
    <lineage>
        <taxon>Bacteria</taxon>
        <taxon>Pseudomonadati</taxon>
        <taxon>Pseudomonadota</taxon>
        <taxon>Alphaproteobacteria</taxon>
        <taxon>Rhodobacterales</taxon>
        <taxon>Roseobacteraceae</taxon>
        <taxon>Roseovarius</taxon>
    </lineage>
</organism>
<accession>A0A1I5ANT8</accession>
<dbReference type="AlphaFoldDB" id="A0A1I5ANT8"/>
<reference evidence="2" key="1">
    <citation type="submission" date="2016-10" db="EMBL/GenBank/DDBJ databases">
        <authorList>
            <person name="Varghese N."/>
            <person name="Submissions S."/>
        </authorList>
    </citation>
    <scope>NUCLEOTIDE SEQUENCE [LARGE SCALE GENOMIC DNA]</scope>
    <source>
        <strain evidence="2">DSM 28463</strain>
    </source>
</reference>
<dbReference type="OrthoDB" id="9792137at2"/>
<keyword evidence="2" id="KW-1185">Reference proteome</keyword>
<dbReference type="Proteomes" id="UP000198599">
    <property type="component" value="Unassembled WGS sequence"/>
</dbReference>
<dbReference type="EMBL" id="FOVP01000006">
    <property type="protein sequence ID" value="SFN64040.1"/>
    <property type="molecule type" value="Genomic_DNA"/>
</dbReference>
<dbReference type="InterPro" id="IPR050772">
    <property type="entry name" value="Hydratase-Decarb/MhpD_sf"/>
</dbReference>
<dbReference type="PANTHER" id="PTHR30143">
    <property type="entry name" value="ACID HYDRATASE"/>
    <property type="match status" value="1"/>
</dbReference>
<name>A0A1I5ANT8_9RHOB</name>
<protein>
    <submittedName>
        <fullName evidence="1">2-keto-4-pentenoate hydratase</fullName>
    </submittedName>
</protein>